<dbReference type="EMBL" id="PDNB01000015">
    <property type="protein sequence ID" value="PGH16686.1"/>
    <property type="molecule type" value="Genomic_DNA"/>
</dbReference>
<evidence type="ECO:0000313" key="3">
    <source>
        <dbReference type="Proteomes" id="UP000223968"/>
    </source>
</evidence>
<evidence type="ECO:0000259" key="1">
    <source>
        <dbReference type="Pfam" id="PF24968"/>
    </source>
</evidence>
<organism evidence="2 3">
    <name type="scientific">Helicocarpus griseus UAMH5409</name>
    <dbReference type="NCBI Taxonomy" id="1447875"/>
    <lineage>
        <taxon>Eukaryota</taxon>
        <taxon>Fungi</taxon>
        <taxon>Dikarya</taxon>
        <taxon>Ascomycota</taxon>
        <taxon>Pezizomycotina</taxon>
        <taxon>Eurotiomycetes</taxon>
        <taxon>Eurotiomycetidae</taxon>
        <taxon>Onygenales</taxon>
        <taxon>Ajellomycetaceae</taxon>
        <taxon>Helicocarpus</taxon>
    </lineage>
</organism>
<protein>
    <recommendedName>
        <fullName evidence="1">DUF7770 domain-containing protein</fullName>
    </recommendedName>
</protein>
<dbReference type="OrthoDB" id="3739692at2759"/>
<dbReference type="Pfam" id="PF24968">
    <property type="entry name" value="DUF7770"/>
    <property type="match status" value="1"/>
</dbReference>
<keyword evidence="3" id="KW-1185">Reference proteome</keyword>
<accession>A0A2B7Y5D5</accession>
<dbReference type="Proteomes" id="UP000223968">
    <property type="component" value="Unassembled WGS sequence"/>
</dbReference>
<sequence length="232" mass="27112">MAYLTSEQVKADQRRIRRLRVLANTPNSIIPGRTDTRWALLLVLRDLQEHVLVQMLSPEGKSVGVLKWSSYVLDDSVHKPLKEFEYYIDEWMTVAQVAAYGHGRNHYRVTKGDDRSGCRWWIFTVLNDLFEWDHFLQKVLEDALENMLSDSDIDYTALPGGNMRFFYPQYVRAEIVEDTTTSCAVHVKFSMNNKVRQTDFDEWEEYGRGARYLVHRNLNLLIDNPETPSSES</sequence>
<dbReference type="InterPro" id="IPR056672">
    <property type="entry name" value="DUF7770"/>
</dbReference>
<evidence type="ECO:0000313" key="2">
    <source>
        <dbReference type="EMBL" id="PGH16686.1"/>
    </source>
</evidence>
<feature type="domain" description="DUF7770" evidence="1">
    <location>
        <begin position="21"/>
        <end position="146"/>
    </location>
</feature>
<comment type="caution">
    <text evidence="2">The sequence shown here is derived from an EMBL/GenBank/DDBJ whole genome shotgun (WGS) entry which is preliminary data.</text>
</comment>
<name>A0A2B7Y5D5_9EURO</name>
<gene>
    <name evidence="2" type="ORF">AJ79_01558</name>
</gene>
<dbReference type="AlphaFoldDB" id="A0A2B7Y5D5"/>
<proteinExistence type="predicted"/>
<reference evidence="2 3" key="1">
    <citation type="submission" date="2017-10" db="EMBL/GenBank/DDBJ databases">
        <title>Comparative genomics in systemic dimorphic fungi from Ajellomycetaceae.</title>
        <authorList>
            <person name="Munoz J.F."/>
            <person name="Mcewen J.G."/>
            <person name="Clay O.K."/>
            <person name="Cuomo C.A."/>
        </authorList>
    </citation>
    <scope>NUCLEOTIDE SEQUENCE [LARGE SCALE GENOMIC DNA]</scope>
    <source>
        <strain evidence="2 3">UAMH5409</strain>
    </source>
</reference>